<feature type="transmembrane region" description="Helical" evidence="1">
    <location>
        <begin position="85"/>
        <end position="111"/>
    </location>
</feature>
<dbReference type="GeneID" id="108041924"/>
<sequence>MLSNPLTLGCFLAQFILHPVLSLSEEYETVNCSNPLTEVTPCGRISPNGCCAKGCVRNLRGRCVLEECTSSWNAWLRKPVTMSCYFHWFLLIFAGVILAVMTGLVVCNVGFELRRHFRQRRIERFRRFRDLSGVSIGSTQC</sequence>
<keyword evidence="1" id="KW-1133">Transmembrane helix</keyword>
<keyword evidence="2" id="KW-0732">Signal</keyword>
<dbReference type="OMA" id="NGCCAKG"/>
<gene>
    <name evidence="3" type="primary">LOC108041924</name>
</gene>
<organism evidence="3">
    <name type="scientific">Drosophila rhopaloa</name>
    <name type="common">Fruit fly</name>
    <dbReference type="NCBI Taxonomy" id="1041015"/>
    <lineage>
        <taxon>Eukaryota</taxon>
        <taxon>Metazoa</taxon>
        <taxon>Ecdysozoa</taxon>
        <taxon>Arthropoda</taxon>
        <taxon>Hexapoda</taxon>
        <taxon>Insecta</taxon>
        <taxon>Pterygota</taxon>
        <taxon>Neoptera</taxon>
        <taxon>Endopterygota</taxon>
        <taxon>Diptera</taxon>
        <taxon>Brachycera</taxon>
        <taxon>Muscomorpha</taxon>
        <taxon>Ephydroidea</taxon>
        <taxon>Drosophilidae</taxon>
        <taxon>Drosophila</taxon>
        <taxon>Sophophora</taxon>
    </lineage>
</organism>
<evidence type="ECO:0000256" key="1">
    <source>
        <dbReference type="SAM" id="Phobius"/>
    </source>
</evidence>
<dbReference type="RefSeq" id="XP_016975475.2">
    <property type="nucleotide sequence ID" value="XM_017119986.2"/>
</dbReference>
<keyword evidence="1" id="KW-0812">Transmembrane</keyword>
<reference evidence="3" key="1">
    <citation type="submission" date="2025-08" db="UniProtKB">
        <authorList>
            <consortium name="RefSeq"/>
        </authorList>
    </citation>
    <scope>IDENTIFICATION</scope>
</reference>
<feature type="chain" id="PRO_5028145298" evidence="2">
    <location>
        <begin position="23"/>
        <end position="141"/>
    </location>
</feature>
<feature type="signal peptide" evidence="2">
    <location>
        <begin position="1"/>
        <end position="22"/>
    </location>
</feature>
<protein>
    <submittedName>
        <fullName evidence="3">Uncharacterized protein LOC108041924</fullName>
    </submittedName>
</protein>
<accession>A0A6P4EBP1</accession>
<dbReference type="AlphaFoldDB" id="A0A6P4EBP1"/>
<name>A0A6P4EBP1_DRORH</name>
<keyword evidence="1" id="KW-0472">Membrane</keyword>
<evidence type="ECO:0000256" key="2">
    <source>
        <dbReference type="SAM" id="SignalP"/>
    </source>
</evidence>
<dbReference type="OrthoDB" id="7855274at2759"/>
<proteinExistence type="predicted"/>
<evidence type="ECO:0000313" key="3">
    <source>
        <dbReference type="RefSeq" id="XP_016975475.1"/>
    </source>
</evidence>
<dbReference type="RefSeq" id="XP_016975475.1">
    <property type="nucleotide sequence ID" value="XM_017119986.1"/>
</dbReference>